<proteinExistence type="predicted"/>
<evidence type="ECO:0008006" key="3">
    <source>
        <dbReference type="Google" id="ProtNLM"/>
    </source>
</evidence>
<protein>
    <recommendedName>
        <fullName evidence="3">ParB/Sulfiredoxin domain-containing protein</fullName>
    </recommendedName>
</protein>
<evidence type="ECO:0000313" key="1">
    <source>
        <dbReference type="EMBL" id="TDE09812.1"/>
    </source>
</evidence>
<sequence length="371" mass="41629">MAKVKANPMDKFKEKTSDVKPSSFVTESLIKSEIIILPELKDLIPALAEDESRQLEENLIKYGIKDPLSVWETDAITVLNGLEANSPSHDLFADLDNDTTVYILFDGHNRYGIAKDRNLDFKVNKMTFNGLSEVKDYMIDYQLGRRNLTPEQVSYLRGLKYNELKKAGKASGKSVKEKINVAEELAQEFGVTDRTIKRDGEFAEGMDKLTPEFKKDVLSGKSKLAKKDVQALKSAKPSAPIDSMAGVLELLKEQEIEKDHQSEQKVDELVDRAFSGYDLNNDESEGSVNTAQTDLNQLDAFNLDEFKGDLQESPAIENSADSESTEIYETEPVLTVEEVEGDLKQLFEQHLSKDVLIQIINKAGELLNLRD</sequence>
<dbReference type="OrthoDB" id="5944985at2"/>
<keyword evidence="2" id="KW-1185">Reference proteome</keyword>
<dbReference type="Proteomes" id="UP000294850">
    <property type="component" value="Unassembled WGS sequence"/>
</dbReference>
<evidence type="ECO:0000313" key="2">
    <source>
        <dbReference type="Proteomes" id="UP000294850"/>
    </source>
</evidence>
<accession>A0A4R5D8C8</accession>
<reference evidence="1 2" key="1">
    <citation type="submission" date="2019-03" db="EMBL/GenBank/DDBJ databases">
        <title>Dyadobacter AR-3-6 sp. nov., isolated from arctic soil.</title>
        <authorList>
            <person name="Chaudhary D.K."/>
        </authorList>
    </citation>
    <scope>NUCLEOTIDE SEQUENCE [LARGE SCALE GENOMIC DNA]</scope>
    <source>
        <strain evidence="1 2">AR-3-6</strain>
    </source>
</reference>
<gene>
    <name evidence="1" type="ORF">E0F88_29930</name>
</gene>
<comment type="caution">
    <text evidence="1">The sequence shown here is derived from an EMBL/GenBank/DDBJ whole genome shotgun (WGS) entry which is preliminary data.</text>
</comment>
<organism evidence="1 2">
    <name type="scientific">Dyadobacter psychrotolerans</name>
    <dbReference type="NCBI Taxonomy" id="2541721"/>
    <lineage>
        <taxon>Bacteria</taxon>
        <taxon>Pseudomonadati</taxon>
        <taxon>Bacteroidota</taxon>
        <taxon>Cytophagia</taxon>
        <taxon>Cytophagales</taxon>
        <taxon>Spirosomataceae</taxon>
        <taxon>Dyadobacter</taxon>
    </lineage>
</organism>
<name>A0A4R5D8C8_9BACT</name>
<dbReference type="RefSeq" id="WP_131962015.1">
    <property type="nucleotide sequence ID" value="NZ_SMFL01000018.1"/>
</dbReference>
<dbReference type="AlphaFoldDB" id="A0A4R5D8C8"/>
<dbReference type="EMBL" id="SMFL01000018">
    <property type="protein sequence ID" value="TDE09812.1"/>
    <property type="molecule type" value="Genomic_DNA"/>
</dbReference>